<dbReference type="EMBL" id="LJYW01000001">
    <property type="protein sequence ID" value="KPL55515.1"/>
    <property type="molecule type" value="Genomic_DNA"/>
</dbReference>
<dbReference type="SMART" id="SM01324">
    <property type="entry name" value="YARHG"/>
    <property type="match status" value="1"/>
</dbReference>
<keyword evidence="1" id="KW-0732">Signal</keyword>
<dbReference type="RefSeq" id="WP_054361683.1">
    <property type="nucleotide sequence ID" value="NZ_JAPCYQ010000001.1"/>
</dbReference>
<comment type="caution">
    <text evidence="3">The sequence shown here is derived from an EMBL/GenBank/DDBJ whole genome shotgun (WGS) entry which is preliminary data.</text>
</comment>
<evidence type="ECO:0000256" key="1">
    <source>
        <dbReference type="SAM" id="SignalP"/>
    </source>
</evidence>
<name>A0A0P6VWH5_9HYPH</name>
<organism evidence="3 4">
    <name type="scientific">Prosthecodimorpha hirschii</name>
    <dbReference type="NCBI Taxonomy" id="665126"/>
    <lineage>
        <taxon>Bacteria</taxon>
        <taxon>Pseudomonadati</taxon>
        <taxon>Pseudomonadota</taxon>
        <taxon>Alphaproteobacteria</taxon>
        <taxon>Hyphomicrobiales</taxon>
        <taxon>Ancalomicrobiaceae</taxon>
        <taxon>Prosthecodimorpha</taxon>
    </lineage>
</organism>
<reference evidence="3 4" key="2">
    <citation type="submission" date="2015-10" db="EMBL/GenBank/DDBJ databases">
        <title>Draft Genome Sequence of Prosthecomicrobium hirschii ATCC 27832.</title>
        <authorList>
            <person name="Daniel J."/>
            <person name="Givan S.A."/>
            <person name="Brun Y.V."/>
            <person name="Brown P.J."/>
        </authorList>
    </citation>
    <scope>NUCLEOTIDE SEQUENCE [LARGE SCALE GENOMIC DNA]</scope>
    <source>
        <strain evidence="3 4">16</strain>
    </source>
</reference>
<feature type="domain" description="YARHG" evidence="2">
    <location>
        <begin position="13"/>
        <end position="91"/>
    </location>
</feature>
<dbReference type="AlphaFoldDB" id="A0A0P6VWH5"/>
<dbReference type="STRING" id="665126.ABB55_27485"/>
<accession>A0A0P6VWH5</accession>
<evidence type="ECO:0000313" key="3">
    <source>
        <dbReference type="EMBL" id="KPL55515.1"/>
    </source>
</evidence>
<gene>
    <name evidence="3" type="ORF">ABB55_27485</name>
</gene>
<dbReference type="InterPro" id="IPR038434">
    <property type="entry name" value="YARHG_sf"/>
</dbReference>
<reference evidence="3 4" key="1">
    <citation type="submission" date="2015-09" db="EMBL/GenBank/DDBJ databases">
        <authorList>
            <person name="Jackson K.R."/>
            <person name="Lunt B.L."/>
            <person name="Fisher J.N.B."/>
            <person name="Gardner A.V."/>
            <person name="Bailey M.E."/>
            <person name="Deus L.M."/>
            <person name="Earl A.S."/>
            <person name="Gibby P.D."/>
            <person name="Hartmann K.A."/>
            <person name="Liu J.E."/>
            <person name="Manci A.M."/>
            <person name="Nielsen D.A."/>
            <person name="Solomon M.B."/>
            <person name="Breakwell D.P."/>
            <person name="Burnett S.H."/>
            <person name="Grose J.H."/>
        </authorList>
    </citation>
    <scope>NUCLEOTIDE SEQUENCE [LARGE SCALE GENOMIC DNA]</scope>
    <source>
        <strain evidence="3 4">16</strain>
    </source>
</reference>
<dbReference type="Pfam" id="PF13308">
    <property type="entry name" value="YARHG"/>
    <property type="match status" value="1"/>
</dbReference>
<evidence type="ECO:0000313" key="4">
    <source>
        <dbReference type="Proteomes" id="UP000048984"/>
    </source>
</evidence>
<dbReference type="Gene3D" id="1.20.58.1690">
    <property type="match status" value="1"/>
</dbReference>
<evidence type="ECO:0000259" key="2">
    <source>
        <dbReference type="SMART" id="SM01324"/>
    </source>
</evidence>
<protein>
    <recommendedName>
        <fullName evidence="2">YARHG domain-containing protein</fullName>
    </recommendedName>
</protein>
<dbReference type="InterPro" id="IPR025582">
    <property type="entry name" value="YARHG_dom"/>
</dbReference>
<feature type="chain" id="PRO_5006131886" description="YARHG domain-containing protein" evidence="1">
    <location>
        <begin position="26"/>
        <end position="96"/>
    </location>
</feature>
<dbReference type="Proteomes" id="UP000048984">
    <property type="component" value="Unassembled WGS sequence"/>
</dbReference>
<feature type="signal peptide" evidence="1">
    <location>
        <begin position="1"/>
        <end position="25"/>
    </location>
</feature>
<keyword evidence="4" id="KW-1185">Reference proteome</keyword>
<proteinExistence type="predicted"/>
<sequence length="96" mass="10722">MIVSRKLAAAGSLASLVLWAAPAAAQDFWSMSCPQLWYERNSIYHERGYCFQTERGIRTFGNAGCVTSNESALGLSSTERRTIALIVQVERQKYCK</sequence>